<evidence type="ECO:0007829" key="5">
    <source>
        <dbReference type="PDB" id="1NT2"/>
    </source>
</evidence>
<dbReference type="GO" id="GO:0031428">
    <property type="term" value="C:box C/D methylation guide snoRNP complex"/>
    <property type="evidence" value="ECO:0007669"/>
    <property type="project" value="InterPro"/>
</dbReference>
<evidence type="ECO:0000259" key="2">
    <source>
        <dbReference type="PROSITE" id="PS51358"/>
    </source>
</evidence>
<dbReference type="Proteomes" id="UP000002199">
    <property type="component" value="Chromosome"/>
</dbReference>
<dbReference type="EnsemblBacteria" id="AAB89168">
    <property type="protein sequence ID" value="AAB89168"/>
    <property type="gene ID" value="AF_2088"/>
</dbReference>
<dbReference type="STRING" id="224325.AF_2088"/>
<dbReference type="InterPro" id="IPR036070">
    <property type="entry name" value="Nop_dom_sf"/>
</dbReference>
<evidence type="ECO:0000313" key="4">
    <source>
        <dbReference type="Proteomes" id="UP000002199"/>
    </source>
</evidence>
<organism evidence="3 4">
    <name type="scientific">Archaeoglobus fulgidus (strain ATCC 49558 / DSM 4304 / JCM 9628 / NBRC 100126 / VC-16)</name>
    <dbReference type="NCBI Taxonomy" id="224325"/>
    <lineage>
        <taxon>Archaea</taxon>
        <taxon>Methanobacteriati</taxon>
        <taxon>Methanobacteriota</taxon>
        <taxon>Archaeoglobi</taxon>
        <taxon>Archaeoglobales</taxon>
        <taxon>Archaeoglobaceae</taxon>
        <taxon>Archaeoglobus</taxon>
    </lineage>
</organism>
<dbReference type="Gene3D" id="1.10.287.660">
    <property type="entry name" value="Helix hairpin bin"/>
    <property type="match status" value="1"/>
</dbReference>
<dbReference type="HOGENOM" id="CLU_015495_1_1_2"/>
<keyword evidence="4" id="KW-1185">Reference proteome</keyword>
<dbReference type="GeneID" id="24795836"/>
<evidence type="ECO:0000256" key="1">
    <source>
        <dbReference type="SAM" id="Coils"/>
    </source>
</evidence>
<reference evidence="5" key="2">
    <citation type="journal article" date="2003" name="Nat. Struct. Biol.">
        <title>Structure and function of archaeal box C/D sRNP core proteins.</title>
        <authorList>
            <person name="Aittaleb M."/>
            <person name="Rashid R."/>
            <person name="Chen Q."/>
            <person name="Palmer J.R."/>
            <person name="Daniels C.J."/>
            <person name="Li H."/>
        </authorList>
    </citation>
    <scope>X-RAY CRYSTALLOGRAPHY (2.90 ANGSTROMS) OF 4-261</scope>
</reference>
<dbReference type="PDBsum" id="1NT2"/>
<feature type="coiled-coil region" evidence="1">
    <location>
        <begin position="87"/>
        <end position="140"/>
    </location>
</feature>
<dbReference type="eggNOG" id="arCOG01923">
    <property type="taxonomic scope" value="Archaea"/>
</dbReference>
<dbReference type="SUPFAM" id="SSF89124">
    <property type="entry name" value="Nop domain"/>
    <property type="match status" value="1"/>
</dbReference>
<reference evidence="3 4" key="1">
    <citation type="journal article" date="1997" name="Nature">
        <title>The complete genome sequence of the hyperthermophilic, sulphate-reducing archaeon Archaeoglobus fulgidus.</title>
        <authorList>
            <person name="Klenk H.P."/>
            <person name="Clayton R.A."/>
            <person name="Tomb J."/>
            <person name="White O."/>
            <person name="Nelson K.E."/>
            <person name="Ketchum K.A."/>
            <person name="Dodson R.J."/>
            <person name="Gwinn M."/>
            <person name="Hickey E.K."/>
            <person name="Peterson J.D."/>
            <person name="Richardson D.L."/>
            <person name="Kerlavage A.R."/>
            <person name="Graham D.E."/>
            <person name="Kyrpides N.C."/>
            <person name="Fleischmann R.D."/>
            <person name="Quackenbush J."/>
            <person name="Lee N.H."/>
            <person name="Sutton G.G."/>
            <person name="Gill S."/>
            <person name="Kirkness E.F."/>
            <person name="Dougherty B.A."/>
            <person name="McKenney K."/>
            <person name="Adams M.D."/>
            <person name="Loftus B."/>
            <person name="Peterson S."/>
            <person name="Reich C.I."/>
            <person name="McNeil L.K."/>
            <person name="Badger J.H."/>
            <person name="Glodek A."/>
            <person name="Zhou L."/>
            <person name="Overbeek R."/>
            <person name="Gocayne J.D."/>
            <person name="Weidman J.F."/>
            <person name="McDonald L."/>
            <person name="Utterback T."/>
            <person name="Cotton M.D."/>
            <person name="Spriggs T."/>
            <person name="Artiach P."/>
            <person name="Kaine B.P."/>
            <person name="Sykes S.M."/>
            <person name="Sadow P.W."/>
            <person name="D'Andrea K.P."/>
            <person name="Bowman C."/>
            <person name="Fujii C."/>
            <person name="Garland S.A."/>
            <person name="Mason T.M."/>
            <person name="Olsen G.J."/>
            <person name="Fraser C.M."/>
            <person name="Smith H.O."/>
            <person name="Woese C.R."/>
            <person name="Venter J.C."/>
        </authorList>
    </citation>
    <scope>NUCLEOTIDE SEQUENCE [LARGE SCALE GENOMIC DNA]</scope>
    <source>
        <strain evidence="4">ATCC 49558 / DSM 4304 / JCM 9628 / NBRC 100126 / VC-16</strain>
    </source>
</reference>
<accession>O28191</accession>
<dbReference type="InterPro" id="IPR029012">
    <property type="entry name" value="Helix_hairpin_bin_sf"/>
</dbReference>
<dbReference type="IntAct" id="O28191">
    <property type="interactions" value="1"/>
</dbReference>
<sequence length="261" mass="30380">MSKLRYNLWFGVYDGKEIKLSENFEESFLKAENPSPLPFNVSEVGAKALGKDYYRILRKTALAVSEKMVEKELRREDRYVVALVKALEEIDESINMLNEKLEDIRAVKESEITEKFEKKIRELRELRRDVEREIEEVMEKIAPNMTELVGAKVAAKLLERAGSMERLVRLPASKIQVIGAEKSLYKAFARMKKGKKAKIPKHGIIFLHPFIRTLPKAKRGKMARFLAAKLAIAAKIDYFRGEIDESLYESIRRRYEELRRK</sequence>
<dbReference type="AlphaFoldDB" id="O28191"/>
<dbReference type="Gene3D" id="1.10.246.90">
    <property type="entry name" value="Nop domain"/>
    <property type="match status" value="1"/>
</dbReference>
<dbReference type="SMR" id="O28191"/>
<dbReference type="InterPro" id="IPR002687">
    <property type="entry name" value="Nop_dom"/>
</dbReference>
<proteinExistence type="evidence at protein level"/>
<dbReference type="EvolutionaryTrace" id="O28191"/>
<dbReference type="EMBL" id="AE000782">
    <property type="protein sequence ID" value="AAB89168.1"/>
    <property type="molecule type" value="Genomic_DNA"/>
</dbReference>
<dbReference type="PANTHER" id="PTHR10894">
    <property type="entry name" value="NUCLEOLAR PROTEIN 5 NUCLEOLAR PROTEIN NOP5 NOP58"/>
    <property type="match status" value="1"/>
</dbReference>
<gene>
    <name evidence="3" type="ordered locus">AF_2088</name>
</gene>
<keyword evidence="5" id="KW-0002">3D-structure</keyword>
<protein>
    <recommendedName>
        <fullName evidence="2">Nop domain-containing protein</fullName>
    </recommendedName>
</protein>
<dbReference type="PANTHER" id="PTHR10894:SF0">
    <property type="entry name" value="NUCLEOLAR PROTEIN 56"/>
    <property type="match status" value="1"/>
</dbReference>
<keyword evidence="1" id="KW-0175">Coiled coil</keyword>
<feature type="domain" description="Nop" evidence="2">
    <location>
        <begin position="141"/>
        <end position="260"/>
    </location>
</feature>
<dbReference type="GO" id="GO:0030515">
    <property type="term" value="F:snoRNA binding"/>
    <property type="evidence" value="ECO:0007669"/>
    <property type="project" value="InterPro"/>
</dbReference>
<dbReference type="Pfam" id="PF01798">
    <property type="entry name" value="Nop"/>
    <property type="match status" value="1"/>
</dbReference>
<dbReference type="PDB" id="1NT2">
    <property type="method" value="X-ray"/>
    <property type="resolution" value="2.90 A"/>
    <property type="chains" value="B=4-261"/>
</dbReference>
<dbReference type="PaxDb" id="224325-AF_2088"/>
<dbReference type="InterPro" id="IPR045056">
    <property type="entry name" value="Nop56/Nop58"/>
</dbReference>
<dbReference type="PROSITE" id="PS51358">
    <property type="entry name" value="NOP"/>
    <property type="match status" value="1"/>
</dbReference>
<dbReference type="PIR" id="G69510">
    <property type="entry name" value="G69510"/>
</dbReference>
<dbReference type="RefSeq" id="WP_010879580.1">
    <property type="nucleotide sequence ID" value="NC_000917.1"/>
</dbReference>
<dbReference type="Gene3D" id="3.30.2150.10">
    <property type="entry name" value="Fibrillarin homologue"/>
    <property type="match status" value="1"/>
</dbReference>
<name>O28191_ARCFU</name>
<evidence type="ECO:0000313" key="3">
    <source>
        <dbReference type="EMBL" id="AAB89168.1"/>
    </source>
</evidence>
<dbReference type="InterPro" id="IPR042239">
    <property type="entry name" value="Nop_C"/>
</dbReference>
<dbReference type="KEGG" id="afu:AF_2088"/>